<gene>
    <name evidence="10" type="ORF">SAMN05444365_1241</name>
</gene>
<dbReference type="STRING" id="405436.SAMN05444365_1241"/>
<dbReference type="OrthoDB" id="9780560at2"/>
<dbReference type="AlphaFoldDB" id="A0A1H3TCJ6"/>
<evidence type="ECO:0000256" key="4">
    <source>
        <dbReference type="ARBA" id="ARBA00022989"/>
    </source>
</evidence>
<evidence type="ECO:0000256" key="7">
    <source>
        <dbReference type="SAM" id="Phobius"/>
    </source>
</evidence>
<dbReference type="PANTHER" id="PTHR30572">
    <property type="entry name" value="MEMBRANE COMPONENT OF TRANSPORTER-RELATED"/>
    <property type="match status" value="1"/>
</dbReference>
<dbReference type="GO" id="GO:0022857">
    <property type="term" value="F:transmembrane transporter activity"/>
    <property type="evidence" value="ECO:0007669"/>
    <property type="project" value="TreeGrafter"/>
</dbReference>
<evidence type="ECO:0000313" key="10">
    <source>
        <dbReference type="EMBL" id="SDZ47425.1"/>
    </source>
</evidence>
<evidence type="ECO:0000256" key="2">
    <source>
        <dbReference type="ARBA" id="ARBA00022475"/>
    </source>
</evidence>
<feature type="transmembrane region" description="Helical" evidence="7">
    <location>
        <begin position="284"/>
        <end position="311"/>
    </location>
</feature>
<evidence type="ECO:0000256" key="6">
    <source>
        <dbReference type="ARBA" id="ARBA00038076"/>
    </source>
</evidence>
<dbReference type="GO" id="GO:0005886">
    <property type="term" value="C:plasma membrane"/>
    <property type="evidence" value="ECO:0007669"/>
    <property type="project" value="UniProtKB-SubCell"/>
</dbReference>
<reference evidence="11" key="1">
    <citation type="submission" date="2016-10" db="EMBL/GenBank/DDBJ databases">
        <authorList>
            <person name="Varghese N."/>
            <person name="Submissions S."/>
        </authorList>
    </citation>
    <scope>NUCLEOTIDE SEQUENCE [LARGE SCALE GENOMIC DNA]</scope>
    <source>
        <strain evidence="11">DSM 45245</strain>
    </source>
</reference>
<dbReference type="InterPro" id="IPR025857">
    <property type="entry name" value="MacB_PCD"/>
</dbReference>
<organism evidence="10 11">
    <name type="scientific">Micromonospora pattaloongensis</name>
    <dbReference type="NCBI Taxonomy" id="405436"/>
    <lineage>
        <taxon>Bacteria</taxon>
        <taxon>Bacillati</taxon>
        <taxon>Actinomycetota</taxon>
        <taxon>Actinomycetes</taxon>
        <taxon>Micromonosporales</taxon>
        <taxon>Micromonosporaceae</taxon>
        <taxon>Micromonospora</taxon>
    </lineage>
</organism>
<sequence length="409" mass="41864">MSRRRAADAPIRPSRLDGRDLAAEALAGLLRHPGRALLTSLGTTLGVATFVAVLGLAATAAARVDSRFHAVTGAEVVVEDAGTRDASDPFPPDAETRVRQVNGVVGGGVYRRVPQRSPVRAGPAGVDVAAADVSVFAASPGLFTVVQPRLAAGRTFDAFHDRTGARVAVLGAGVARRLGVGSLDTPSAVFINDVRYTVIGLLDRVERLPELTSAVTIPTGSLAAVASTSNGGDAPKMLVVTRLGAAPQVAEELPLALRPDAPDALRVLPPTDPGRLPDAVRADLGAYFLILAGLCLLVGAVGIANTTLLAVRERMLEIGLRRALGATRRQVTAHVLAESAALGGLGGLFGCCTGVITVVGVAVALGWTPVAEPWTIALAPPLGIVVGMAAGAYPAIRAGRIEPAEALRR</sequence>
<dbReference type="Pfam" id="PF02687">
    <property type="entry name" value="FtsX"/>
    <property type="match status" value="1"/>
</dbReference>
<evidence type="ECO:0000259" key="9">
    <source>
        <dbReference type="Pfam" id="PF12704"/>
    </source>
</evidence>
<proteinExistence type="inferred from homology"/>
<name>A0A1H3TCJ6_9ACTN</name>
<feature type="domain" description="MacB-like periplasmic core" evidence="9">
    <location>
        <begin position="37"/>
        <end position="251"/>
    </location>
</feature>
<feature type="domain" description="ABC3 transporter permease C-terminal" evidence="8">
    <location>
        <begin position="290"/>
        <end position="403"/>
    </location>
</feature>
<protein>
    <submittedName>
        <fullName evidence="10">Putative ABC transport system permease protein</fullName>
    </submittedName>
</protein>
<dbReference type="InterPro" id="IPR003838">
    <property type="entry name" value="ABC3_permease_C"/>
</dbReference>
<keyword evidence="3 7" id="KW-0812">Transmembrane</keyword>
<evidence type="ECO:0000256" key="1">
    <source>
        <dbReference type="ARBA" id="ARBA00004651"/>
    </source>
</evidence>
<keyword evidence="5 7" id="KW-0472">Membrane</keyword>
<evidence type="ECO:0000256" key="3">
    <source>
        <dbReference type="ARBA" id="ARBA00022692"/>
    </source>
</evidence>
<keyword evidence="4 7" id="KW-1133">Transmembrane helix</keyword>
<feature type="transmembrane region" description="Helical" evidence="7">
    <location>
        <begin position="376"/>
        <end position="396"/>
    </location>
</feature>
<dbReference type="EMBL" id="FNPH01000024">
    <property type="protein sequence ID" value="SDZ47425.1"/>
    <property type="molecule type" value="Genomic_DNA"/>
</dbReference>
<dbReference type="RefSeq" id="WP_091563161.1">
    <property type="nucleotide sequence ID" value="NZ_FNPH01000024.1"/>
</dbReference>
<accession>A0A1H3TCJ6</accession>
<dbReference type="Proteomes" id="UP000242415">
    <property type="component" value="Unassembled WGS sequence"/>
</dbReference>
<evidence type="ECO:0000259" key="8">
    <source>
        <dbReference type="Pfam" id="PF02687"/>
    </source>
</evidence>
<keyword evidence="11" id="KW-1185">Reference proteome</keyword>
<evidence type="ECO:0000313" key="11">
    <source>
        <dbReference type="Proteomes" id="UP000242415"/>
    </source>
</evidence>
<dbReference type="PANTHER" id="PTHR30572:SF4">
    <property type="entry name" value="ABC TRANSPORTER PERMEASE YTRF"/>
    <property type="match status" value="1"/>
</dbReference>
<comment type="subcellular location">
    <subcellularLocation>
        <location evidence="1">Cell membrane</location>
        <topology evidence="1">Multi-pass membrane protein</topology>
    </subcellularLocation>
</comment>
<keyword evidence="2" id="KW-1003">Cell membrane</keyword>
<dbReference type="Pfam" id="PF12704">
    <property type="entry name" value="MacB_PCD"/>
    <property type="match status" value="1"/>
</dbReference>
<feature type="transmembrane region" description="Helical" evidence="7">
    <location>
        <begin position="331"/>
        <end position="364"/>
    </location>
</feature>
<evidence type="ECO:0000256" key="5">
    <source>
        <dbReference type="ARBA" id="ARBA00023136"/>
    </source>
</evidence>
<feature type="transmembrane region" description="Helical" evidence="7">
    <location>
        <begin position="36"/>
        <end position="58"/>
    </location>
</feature>
<dbReference type="InterPro" id="IPR050250">
    <property type="entry name" value="Macrolide_Exporter_MacB"/>
</dbReference>
<comment type="similarity">
    <text evidence="6">Belongs to the ABC-4 integral membrane protein family.</text>
</comment>